<keyword evidence="1" id="KW-0812">Transmembrane</keyword>
<sequence length="413" mass="45647">MVEPLVSGQAVLSDEEKTEVQKQLERLLVNPYFSHSRRFPSFLRFTVERTLSGQTDLLKERTLGIEIFGRPADYDTASDPIVRVTAAEIRKRIAQYYQEPGHENELRISLPSGSYVPHFAWPANAVEENSIPATTLVELEPLPAEFPAPIDDVSRPRRRWRAIAVIAVLLLISAAVFWKMTQRSGFASFWAPVLNSGDPVLFCVADQTQYSAIALRDAVDPNHQIVLKDNLTAVIIDDLSPIVKIAGILQANGKKYSLKGEGSTNLMDLRNGPTVFVGAFDNAWTLRLTGPLRYHFSNNPEMTEFGIVDSSASEQKRWIVNRAEQMSTNNYRDYAIVARFTDATTGKLAVVAAGIGRGGTIVAGEFLTDPDDLAQVARAAILGGNKKNIEIVLSTQIIDGEPGTPKIEATYFW</sequence>
<keyword evidence="3" id="KW-1185">Reference proteome</keyword>
<evidence type="ECO:0000313" key="2">
    <source>
        <dbReference type="EMBL" id="QNI33563.1"/>
    </source>
</evidence>
<dbReference type="KEGG" id="adin:H7849_06360"/>
<feature type="transmembrane region" description="Helical" evidence="1">
    <location>
        <begin position="160"/>
        <end position="178"/>
    </location>
</feature>
<name>A0A7G8BLZ3_9BACT</name>
<keyword evidence="1" id="KW-1133">Transmembrane helix</keyword>
<reference evidence="2 3" key="1">
    <citation type="submission" date="2020-08" db="EMBL/GenBank/DDBJ databases">
        <title>Edaphobacter telluris sp. nov. and Acidobacterium dinghuensis sp. nov., two acidobacteria isolated from forest soil.</title>
        <authorList>
            <person name="Fu J."/>
            <person name="Qiu L."/>
        </authorList>
    </citation>
    <scope>NUCLEOTIDE SEQUENCE [LARGE SCALE GENOMIC DNA]</scope>
    <source>
        <strain evidence="2">4Y35</strain>
    </source>
</reference>
<evidence type="ECO:0008006" key="4">
    <source>
        <dbReference type="Google" id="ProtNLM"/>
    </source>
</evidence>
<dbReference type="EMBL" id="CP060394">
    <property type="protein sequence ID" value="QNI33563.1"/>
    <property type="molecule type" value="Genomic_DNA"/>
</dbReference>
<evidence type="ECO:0000256" key="1">
    <source>
        <dbReference type="SAM" id="Phobius"/>
    </source>
</evidence>
<proteinExistence type="predicted"/>
<organism evidence="2 3">
    <name type="scientific">Alloacidobacterium dinghuense</name>
    <dbReference type="NCBI Taxonomy" id="2763107"/>
    <lineage>
        <taxon>Bacteria</taxon>
        <taxon>Pseudomonadati</taxon>
        <taxon>Acidobacteriota</taxon>
        <taxon>Terriglobia</taxon>
        <taxon>Terriglobales</taxon>
        <taxon>Acidobacteriaceae</taxon>
        <taxon>Alloacidobacterium</taxon>
    </lineage>
</organism>
<dbReference type="RefSeq" id="WP_186745082.1">
    <property type="nucleotide sequence ID" value="NZ_CP060394.1"/>
</dbReference>
<accession>A0A7G8BLZ3</accession>
<keyword evidence="1" id="KW-0472">Membrane</keyword>
<evidence type="ECO:0000313" key="3">
    <source>
        <dbReference type="Proteomes" id="UP000515312"/>
    </source>
</evidence>
<protein>
    <recommendedName>
        <fullName evidence="4">Adenylate cyclase</fullName>
    </recommendedName>
</protein>
<dbReference type="AlphaFoldDB" id="A0A7G8BLZ3"/>
<dbReference type="Proteomes" id="UP000515312">
    <property type="component" value="Chromosome"/>
</dbReference>
<gene>
    <name evidence="2" type="ORF">H7849_06360</name>
</gene>